<sequence length="99" mass="11452">MEKYRYMMMLKKSKTYNRMTKKAVTEHVENIRGLDDAGKLEICGVFKGYPGMAGMYILKTDSREEAEALCEQEPLVIQGYATYQLVTLQIADRENNYLL</sequence>
<feature type="domain" description="YCII-related" evidence="2">
    <location>
        <begin position="5"/>
        <end position="85"/>
    </location>
</feature>
<reference evidence="4" key="4">
    <citation type="journal article" date="2022" name="Clin. Infect. Dis.">
        <title>Association between Clostridium innocuum and antibiotic-associated diarrhea in adults and children: A cross-sectional study and comparative genomics analysis.</title>
        <authorList>
            <person name="Cherny K.E."/>
            <person name="Muscat E.B."/>
            <person name="Balaji A."/>
            <person name="Mukherjee J."/>
            <person name="Ozer E.A."/>
            <person name="Angarone M.P."/>
            <person name="Hauser A.R."/>
            <person name="Sichel J.S."/>
            <person name="Amponsah E."/>
            <person name="Kociolek L.K."/>
        </authorList>
    </citation>
    <scope>NUCLEOTIDE SEQUENCE</scope>
    <source>
        <strain evidence="4">NU1-AC-029v</strain>
    </source>
</reference>
<dbReference type="PANTHER" id="PTHR37828:SF1">
    <property type="entry name" value="YCII-RELATED DOMAIN-CONTAINING PROTEIN"/>
    <property type="match status" value="1"/>
</dbReference>
<proteinExistence type="inferred from homology"/>
<evidence type="ECO:0000313" key="4">
    <source>
        <dbReference type="EMBL" id="MCR0233510.1"/>
    </source>
</evidence>
<dbReference type="Proteomes" id="UP001203972">
    <property type="component" value="Unassembled WGS sequence"/>
</dbReference>
<dbReference type="RefSeq" id="WP_002605784.1">
    <property type="nucleotide sequence ID" value="NZ_AP025565.1"/>
</dbReference>
<dbReference type="Proteomes" id="UP000503330">
    <property type="component" value="Chromosome"/>
</dbReference>
<dbReference type="EMBL" id="WWTN01000001">
    <property type="protein sequence ID" value="MZH54294.1"/>
    <property type="molecule type" value="Genomic_DNA"/>
</dbReference>
<reference evidence="3 7" key="1">
    <citation type="submission" date="2014-08" db="EMBL/GenBank/DDBJ databases">
        <title>Clostridium innocuum, an unnegligible vancomycin-resistant pathogen causing extra-intestinal infections.</title>
        <authorList>
            <person name="Feng Y."/>
            <person name="Chiu C.-H."/>
        </authorList>
    </citation>
    <scope>NUCLEOTIDE SEQUENCE [LARGE SCALE GENOMIC DNA]</scope>
    <source>
        <strain evidence="3 7">AN88</strain>
    </source>
</reference>
<name>A0A099I0P3_CLOIN</name>
<dbReference type="AlphaFoldDB" id="A0A099I0P3"/>
<dbReference type="PANTHER" id="PTHR37828">
    <property type="entry name" value="GSR2449 PROTEIN"/>
    <property type="match status" value="1"/>
</dbReference>
<dbReference type="Proteomes" id="UP000604383">
    <property type="component" value="Unassembled WGS sequence"/>
</dbReference>
<evidence type="ECO:0000256" key="1">
    <source>
        <dbReference type="ARBA" id="ARBA00007689"/>
    </source>
</evidence>
<organism evidence="3 7">
    <name type="scientific">Clostridium innocuum</name>
    <dbReference type="NCBI Taxonomy" id="1522"/>
    <lineage>
        <taxon>Bacteria</taxon>
        <taxon>Bacillati</taxon>
        <taxon>Bacillota</taxon>
        <taxon>Clostridia</taxon>
        <taxon>Eubacteriales</taxon>
        <taxon>Clostridiaceae</taxon>
        <taxon>Clostridium</taxon>
    </lineage>
</organism>
<gene>
    <name evidence="3" type="ORF">CIAN88_19895</name>
    <name evidence="6" type="ORF">G4D54_18945</name>
    <name evidence="5" type="ORF">GT664_00670</name>
    <name evidence="4" type="ORF">MKC95_12095</name>
</gene>
<dbReference type="EMBL" id="JQIF01000109">
    <property type="protein sequence ID" value="KGJ51554.1"/>
    <property type="molecule type" value="Genomic_DNA"/>
</dbReference>
<dbReference type="SUPFAM" id="SSF54909">
    <property type="entry name" value="Dimeric alpha+beta barrel"/>
    <property type="match status" value="1"/>
</dbReference>
<comment type="similarity">
    <text evidence="1">Belongs to the YciI family.</text>
</comment>
<evidence type="ECO:0000313" key="8">
    <source>
        <dbReference type="Proteomes" id="UP000503330"/>
    </source>
</evidence>
<dbReference type="InterPro" id="IPR011008">
    <property type="entry name" value="Dimeric_a/b-barrel"/>
</dbReference>
<dbReference type="Proteomes" id="UP000030008">
    <property type="component" value="Unassembled WGS sequence"/>
</dbReference>
<protein>
    <submittedName>
        <fullName evidence="4">YciI family protein</fullName>
    </submittedName>
</protein>
<dbReference type="Gene3D" id="3.30.70.1060">
    <property type="entry name" value="Dimeric alpha+beta barrel"/>
    <property type="match status" value="1"/>
</dbReference>
<evidence type="ECO:0000259" key="2">
    <source>
        <dbReference type="Pfam" id="PF03795"/>
    </source>
</evidence>
<dbReference type="EMBL" id="JAKTMA010000020">
    <property type="protein sequence ID" value="MCR0233510.1"/>
    <property type="molecule type" value="Genomic_DNA"/>
</dbReference>
<accession>A0A099I0P3</accession>
<reference evidence="6 8" key="3">
    <citation type="submission" date="2020-02" db="EMBL/GenBank/DDBJ databases">
        <authorList>
            <person name="Kociolek L.K."/>
            <person name="Ozer E.A."/>
        </authorList>
    </citation>
    <scope>NUCLEOTIDE SEQUENCE [LARGE SCALE GENOMIC DNA]</scope>
    <source>
        <strain evidence="6 8">ATCC 14501</strain>
    </source>
</reference>
<evidence type="ECO:0000313" key="7">
    <source>
        <dbReference type="Proteomes" id="UP000030008"/>
    </source>
</evidence>
<reference evidence="5" key="2">
    <citation type="journal article" date="2019" name="Nat. Med.">
        <title>A library of human gut bacterial isolates paired with longitudinal multiomics data enables mechanistic microbiome research.</title>
        <authorList>
            <person name="Poyet M."/>
            <person name="Groussin M."/>
            <person name="Gibbons S.M."/>
            <person name="Avila-Pacheco J."/>
            <person name="Jiang X."/>
            <person name="Kearney S.M."/>
            <person name="Perrotta A.R."/>
            <person name="Berdy B."/>
            <person name="Zhao S."/>
            <person name="Lieberman T.D."/>
            <person name="Swanson P.K."/>
            <person name="Smith M."/>
            <person name="Roesemann S."/>
            <person name="Alexander J.E."/>
            <person name="Rich S.A."/>
            <person name="Livny J."/>
            <person name="Vlamakis H."/>
            <person name="Clish C."/>
            <person name="Bullock K."/>
            <person name="Deik A."/>
            <person name="Scott J."/>
            <person name="Pierce K.A."/>
            <person name="Xavier R.J."/>
            <person name="Alm E.J."/>
        </authorList>
    </citation>
    <scope>NUCLEOTIDE SEQUENCE</scope>
    <source>
        <strain evidence="5">BIOML-A12</strain>
    </source>
</reference>
<dbReference type="EMBL" id="CP048838">
    <property type="protein sequence ID" value="QJA04352.1"/>
    <property type="molecule type" value="Genomic_DNA"/>
</dbReference>
<dbReference type="Pfam" id="PF03795">
    <property type="entry name" value="YCII"/>
    <property type="match status" value="1"/>
</dbReference>
<evidence type="ECO:0000313" key="3">
    <source>
        <dbReference type="EMBL" id="KGJ51554.1"/>
    </source>
</evidence>
<evidence type="ECO:0000313" key="6">
    <source>
        <dbReference type="EMBL" id="QJA04352.1"/>
    </source>
</evidence>
<evidence type="ECO:0000313" key="5">
    <source>
        <dbReference type="EMBL" id="MZH54294.1"/>
    </source>
</evidence>
<dbReference type="InterPro" id="IPR005545">
    <property type="entry name" value="YCII"/>
</dbReference>
<dbReference type="GeneID" id="61927660"/>